<comment type="caution">
    <text evidence="1">The sequence shown here is derived from an EMBL/GenBank/DDBJ whole genome shotgun (WGS) entry which is preliminary data.</text>
</comment>
<gene>
    <name evidence="1" type="ORF">MOE73_15145</name>
</gene>
<name>A0AA90EW05_9BACI</name>
<protein>
    <submittedName>
        <fullName evidence="1">Uncharacterized protein</fullName>
    </submittedName>
</protein>
<dbReference type="Proteomes" id="UP001066455">
    <property type="component" value="Unassembled WGS sequence"/>
</dbReference>
<evidence type="ECO:0000313" key="2">
    <source>
        <dbReference type="Proteomes" id="UP001066455"/>
    </source>
</evidence>
<sequence>MTLVTITQAEFDTLSDERLGWVCVESTLLSIRGKDAAAKSEAITSLNRSQQALCMFRVFYDHAKDSAQEFYSWVSYLLQAPGYWTGVTGALRYFGDENLLKLLEDTKQVIEINGHNAHAGGIGAFKELERQELLHTMNELYERFQVIVSGSLKRISSFIRSNPQDFVILAK</sequence>
<dbReference type="RefSeq" id="WP_268305604.1">
    <property type="nucleotide sequence ID" value="NZ_JALAJI010000005.1"/>
</dbReference>
<organism evidence="1 2">
    <name type="scientific">Bacillus haynesii</name>
    <dbReference type="NCBI Taxonomy" id="1925021"/>
    <lineage>
        <taxon>Bacteria</taxon>
        <taxon>Bacillati</taxon>
        <taxon>Bacillota</taxon>
        <taxon>Bacilli</taxon>
        <taxon>Bacillales</taxon>
        <taxon>Bacillaceae</taxon>
        <taxon>Bacillus</taxon>
    </lineage>
</organism>
<proteinExistence type="predicted"/>
<accession>A0AA90EW05</accession>
<reference evidence="1" key="1">
    <citation type="submission" date="2022-02" db="EMBL/GenBank/DDBJ databases">
        <title>Crop Bioprotection Bacillus Genome Sequencing.</title>
        <authorList>
            <person name="Dunlap C."/>
        </authorList>
    </citation>
    <scope>NUCLEOTIDE SEQUENCE</scope>
    <source>
        <strain evidence="1">T20C14</strain>
    </source>
</reference>
<dbReference type="AlphaFoldDB" id="A0AA90EW05"/>
<evidence type="ECO:0000313" key="1">
    <source>
        <dbReference type="EMBL" id="MCY9281400.1"/>
    </source>
</evidence>
<dbReference type="EMBL" id="JALAXI010000013">
    <property type="protein sequence ID" value="MCY9281400.1"/>
    <property type="molecule type" value="Genomic_DNA"/>
</dbReference>